<dbReference type="EMBL" id="CM051394">
    <property type="protein sequence ID" value="KAJ4728510.1"/>
    <property type="molecule type" value="Genomic_DNA"/>
</dbReference>
<dbReference type="Proteomes" id="UP001164539">
    <property type="component" value="Chromosome 1"/>
</dbReference>
<name>A0ACC1YXS3_MELAZ</name>
<evidence type="ECO:0000313" key="2">
    <source>
        <dbReference type="Proteomes" id="UP001164539"/>
    </source>
</evidence>
<evidence type="ECO:0000313" key="1">
    <source>
        <dbReference type="EMBL" id="KAJ4728510.1"/>
    </source>
</evidence>
<gene>
    <name evidence="1" type="ORF">OWV82_001426</name>
</gene>
<organism evidence="1 2">
    <name type="scientific">Melia azedarach</name>
    <name type="common">Chinaberry tree</name>
    <dbReference type="NCBI Taxonomy" id="155640"/>
    <lineage>
        <taxon>Eukaryota</taxon>
        <taxon>Viridiplantae</taxon>
        <taxon>Streptophyta</taxon>
        <taxon>Embryophyta</taxon>
        <taxon>Tracheophyta</taxon>
        <taxon>Spermatophyta</taxon>
        <taxon>Magnoliopsida</taxon>
        <taxon>eudicotyledons</taxon>
        <taxon>Gunneridae</taxon>
        <taxon>Pentapetalae</taxon>
        <taxon>rosids</taxon>
        <taxon>malvids</taxon>
        <taxon>Sapindales</taxon>
        <taxon>Meliaceae</taxon>
        <taxon>Melia</taxon>
    </lineage>
</organism>
<sequence>MFLGGTVEVYKRKVEALYAESPKQVRDNVGQTVGKIHSKRPKVQDGRENGRDTEQQILEEEQTAEDGRENGRDTEQQILEEEQAAEEFNEQILEEEQAAEEFNEQISEEEQTAEFFTDQIQEYQQTAEEFNDQIPKYQQQLSSMTRFQDINTGICKSCTVLNGSSKGKKKGKKRLGKLNERQKFLFSKKVLAANAIYTPYTLLDISTQIKEVTQLCLNALSANISPELSERQLSPPMPSFSQDNEPACASPPQMRSLSQDNEPAYASAPQMRSLSQDNEPAYASAPQMRSLSQDNEPAYASPPQMASLSQDKEPAYASPPQMASLSQDNKPASVAPLQTPKLSSLFSQADAQNPAACISPSGSSGPLSSPSPFEGFLSADISDLTVKEMIKKFHGWLKYRFQDTRATEKESLNRLISGCGRGKTATIFHIVSVFASKHLICVEQREPCGDIIISRGPKLYEVDVEDWLLSEL</sequence>
<protein>
    <submittedName>
        <fullName evidence="1">Sister chromatid cohesion 1 protein 1</fullName>
    </submittedName>
</protein>
<keyword evidence="2" id="KW-1185">Reference proteome</keyword>
<proteinExistence type="predicted"/>
<comment type="caution">
    <text evidence="1">The sequence shown here is derived from an EMBL/GenBank/DDBJ whole genome shotgun (WGS) entry which is preliminary data.</text>
</comment>
<accession>A0ACC1YXS3</accession>
<reference evidence="1 2" key="1">
    <citation type="journal article" date="2023" name="Science">
        <title>Complex scaffold remodeling in plant triterpene biosynthesis.</title>
        <authorList>
            <person name="De La Pena R."/>
            <person name="Hodgson H."/>
            <person name="Liu J.C."/>
            <person name="Stephenson M.J."/>
            <person name="Martin A.C."/>
            <person name="Owen C."/>
            <person name="Harkess A."/>
            <person name="Leebens-Mack J."/>
            <person name="Jimenez L.E."/>
            <person name="Osbourn A."/>
            <person name="Sattely E.S."/>
        </authorList>
    </citation>
    <scope>NUCLEOTIDE SEQUENCE [LARGE SCALE GENOMIC DNA]</scope>
    <source>
        <strain evidence="2">cv. JPN11</strain>
        <tissue evidence="1">Leaf</tissue>
    </source>
</reference>